<dbReference type="InterPro" id="IPR036782">
    <property type="entry name" value="NE0471-like_N"/>
</dbReference>
<dbReference type="RefSeq" id="WP_303679765.1">
    <property type="nucleotide sequence ID" value="NZ_DAWEAL010000019.1"/>
</dbReference>
<dbReference type="SUPFAM" id="SSF143880">
    <property type="entry name" value="NE0471 N-terminal domain-like"/>
    <property type="match status" value="1"/>
</dbReference>
<dbReference type="Pfam" id="PF10387">
    <property type="entry name" value="DUF2442"/>
    <property type="match status" value="1"/>
</dbReference>
<name>A0A1Q6R5Y3_9FIRM</name>
<protein>
    <recommendedName>
        <fullName evidence="3">DUF2442 domain-containing protein</fullName>
    </recommendedName>
</protein>
<organism evidence="1 2">
    <name type="scientific">Phascolarctobacterium succinatutens</name>
    <dbReference type="NCBI Taxonomy" id="626940"/>
    <lineage>
        <taxon>Bacteria</taxon>
        <taxon>Bacillati</taxon>
        <taxon>Bacillota</taxon>
        <taxon>Negativicutes</taxon>
        <taxon>Acidaminococcales</taxon>
        <taxon>Acidaminococcaceae</taxon>
        <taxon>Phascolarctobacterium</taxon>
    </lineage>
</organism>
<proteinExistence type="predicted"/>
<evidence type="ECO:0000313" key="1">
    <source>
        <dbReference type="EMBL" id="OLA37792.1"/>
    </source>
</evidence>
<dbReference type="STRING" id="626940.BHW43_05195"/>
<dbReference type="EMBL" id="MNTG01000027">
    <property type="protein sequence ID" value="OLA37792.1"/>
    <property type="molecule type" value="Genomic_DNA"/>
</dbReference>
<reference evidence="1 2" key="1">
    <citation type="journal article" date="2016" name="Nat. Biotechnol.">
        <title>Measurement of bacterial replication rates in microbial communities.</title>
        <authorList>
            <person name="Brown C.T."/>
            <person name="Olm M.R."/>
            <person name="Thomas B.C."/>
            <person name="Banfield J.F."/>
        </authorList>
    </citation>
    <scope>NUCLEOTIDE SEQUENCE [LARGE SCALE GENOMIC DNA]</scope>
    <source>
        <strain evidence="1">46_33</strain>
    </source>
</reference>
<gene>
    <name evidence="1" type="ORF">BHW43_05195</name>
</gene>
<accession>A0A1Q6R5Y3</accession>
<sequence>MFHKVQKVKALPNFILKVDFINGICKYYDVKPLLEIWQPFKALKYTNGLFNLVKVDVGGYGISWNDDLDLSCDELWENGYSESL</sequence>
<dbReference type="InterPro" id="IPR018841">
    <property type="entry name" value="DUF2442"/>
</dbReference>
<dbReference type="Gene3D" id="3.30.2020.10">
    <property type="entry name" value="NE0471-like N-terminal domain"/>
    <property type="match status" value="1"/>
</dbReference>
<evidence type="ECO:0000313" key="2">
    <source>
        <dbReference type="Proteomes" id="UP000186777"/>
    </source>
</evidence>
<dbReference type="AlphaFoldDB" id="A0A1Q6R5Y3"/>
<evidence type="ECO:0008006" key="3">
    <source>
        <dbReference type="Google" id="ProtNLM"/>
    </source>
</evidence>
<comment type="caution">
    <text evidence="1">The sequence shown here is derived from an EMBL/GenBank/DDBJ whole genome shotgun (WGS) entry which is preliminary data.</text>
</comment>
<dbReference type="Proteomes" id="UP000186777">
    <property type="component" value="Unassembled WGS sequence"/>
</dbReference>